<dbReference type="InterPro" id="IPR036412">
    <property type="entry name" value="HAD-like_sf"/>
</dbReference>
<evidence type="ECO:0000256" key="1">
    <source>
        <dbReference type="SAM" id="MobiDB-lite"/>
    </source>
</evidence>
<dbReference type="NCBIfam" id="TIGR01484">
    <property type="entry name" value="HAD-SF-IIB"/>
    <property type="match status" value="1"/>
</dbReference>
<dbReference type="VEuPathDB" id="PiroplasmaDB:BEWA_026010"/>
<organism evidence="2 3">
    <name type="scientific">Theileria equi strain WA</name>
    <dbReference type="NCBI Taxonomy" id="1537102"/>
    <lineage>
        <taxon>Eukaryota</taxon>
        <taxon>Sar</taxon>
        <taxon>Alveolata</taxon>
        <taxon>Apicomplexa</taxon>
        <taxon>Aconoidasida</taxon>
        <taxon>Piroplasmida</taxon>
        <taxon>Theileriidae</taxon>
        <taxon>Theileria</taxon>
    </lineage>
</organism>
<dbReference type="EC" id="3.1.3.23" evidence="2"/>
<dbReference type="InterPro" id="IPR023214">
    <property type="entry name" value="HAD_sf"/>
</dbReference>
<dbReference type="GO" id="GO:0000287">
    <property type="term" value="F:magnesium ion binding"/>
    <property type="evidence" value="ECO:0007669"/>
    <property type="project" value="TreeGrafter"/>
</dbReference>
<evidence type="ECO:0000313" key="3">
    <source>
        <dbReference type="Proteomes" id="UP000031512"/>
    </source>
</evidence>
<dbReference type="Proteomes" id="UP000031512">
    <property type="component" value="Chromosome 1"/>
</dbReference>
<dbReference type="Gene3D" id="3.40.50.1000">
    <property type="entry name" value="HAD superfamily/HAD-like"/>
    <property type="match status" value="1"/>
</dbReference>
<dbReference type="RefSeq" id="XP_004829418.1">
    <property type="nucleotide sequence ID" value="XM_004829361.1"/>
</dbReference>
<gene>
    <name evidence="2" type="ORF">BEWA_026010</name>
</gene>
<proteinExistence type="predicted"/>
<dbReference type="GO" id="GO:0005829">
    <property type="term" value="C:cytosol"/>
    <property type="evidence" value="ECO:0007669"/>
    <property type="project" value="TreeGrafter"/>
</dbReference>
<sequence length="284" mass="31901">MESDSTSITETPSFVKPEEPPKYFGIDIDGTFYTGNEEAWEKNVEAFAEVRKKGYTPFFCTSRSLDSTLSLVGNDFVKKTGYNGCPGVYENGVFVYGDKDALYMNVLSRHFLNDFIRFLPEDSLNRVIFFQRDDSYSLVDTDPWIKTILKGNELPATQVKTLDEILNLDIIKIMIYSDPSLLVNLRKNVGFNAFMLHNNLFMISPLDLNKSLGINQLMENYGISPKDCGFIGDGHNDIEAMKFCNVSFAVANAPDEVKKHAKIVLDKTCDQGAVAEALKLTYGL</sequence>
<dbReference type="PANTHER" id="PTHR10000:SF8">
    <property type="entry name" value="HAD SUPERFAMILY HYDROLASE-LIKE, TYPE 3"/>
    <property type="match status" value="1"/>
</dbReference>
<accession>L0AVX3</accession>
<feature type="compositionally biased region" description="Polar residues" evidence="1">
    <location>
        <begin position="1"/>
        <end position="12"/>
    </location>
</feature>
<dbReference type="Pfam" id="PF08282">
    <property type="entry name" value="Hydrolase_3"/>
    <property type="match status" value="1"/>
</dbReference>
<keyword evidence="2" id="KW-0378">Hydrolase</keyword>
<dbReference type="GeneID" id="15806886"/>
<dbReference type="AlphaFoldDB" id="L0AVX3"/>
<dbReference type="InterPro" id="IPR006379">
    <property type="entry name" value="HAD-SF_hydro_IIB"/>
</dbReference>
<dbReference type="SUPFAM" id="SSF56784">
    <property type="entry name" value="HAD-like"/>
    <property type="match status" value="1"/>
</dbReference>
<evidence type="ECO:0000313" key="2">
    <source>
        <dbReference type="EMBL" id="AFZ79752.1"/>
    </source>
</evidence>
<dbReference type="Gene3D" id="3.30.1240.10">
    <property type="match status" value="1"/>
</dbReference>
<dbReference type="GO" id="GO:0050308">
    <property type="term" value="F:sugar-phosphatase activity"/>
    <property type="evidence" value="ECO:0007669"/>
    <property type="project" value="UniProtKB-EC"/>
</dbReference>
<dbReference type="KEGG" id="beq:BEWA_026010"/>
<protein>
    <submittedName>
        <fullName evidence="2">Haloacid dehalogenase-like hydrolase family member protein</fullName>
        <ecNumber evidence="2">3.1.3.23</ecNumber>
    </submittedName>
</protein>
<feature type="region of interest" description="Disordered" evidence="1">
    <location>
        <begin position="1"/>
        <end position="20"/>
    </location>
</feature>
<reference evidence="2 3" key="1">
    <citation type="journal article" date="2012" name="BMC Genomics">
        <title>Comparative genomic analysis and phylogenetic position of Theileria equi.</title>
        <authorList>
            <person name="Kappmeyer L.S."/>
            <person name="Thiagarajan M."/>
            <person name="Herndon D.R."/>
            <person name="Ramsay J.D."/>
            <person name="Caler E."/>
            <person name="Djikeng A."/>
            <person name="Gillespie J.J."/>
            <person name="Lau A.O."/>
            <person name="Roalson E.H."/>
            <person name="Silva J.C."/>
            <person name="Silva M.G."/>
            <person name="Suarez C.E."/>
            <person name="Ueti M.W."/>
            <person name="Nene V.M."/>
            <person name="Mealey R.H."/>
            <person name="Knowles D.P."/>
            <person name="Brayton K.A."/>
        </authorList>
    </citation>
    <scope>NUCLEOTIDE SEQUENCE [LARGE SCALE GENOMIC DNA]</scope>
    <source>
        <strain evidence="2 3">WA</strain>
    </source>
</reference>
<dbReference type="OrthoDB" id="27226at2759"/>
<dbReference type="PANTHER" id="PTHR10000">
    <property type="entry name" value="PHOSPHOSERINE PHOSPHATASE"/>
    <property type="match status" value="1"/>
</dbReference>
<keyword evidence="3" id="KW-1185">Reference proteome</keyword>
<dbReference type="EMBL" id="CP001669">
    <property type="protein sequence ID" value="AFZ79752.1"/>
    <property type="molecule type" value="Genomic_DNA"/>
</dbReference>
<name>L0AVX3_THEEQ</name>